<evidence type="ECO:0000313" key="8">
    <source>
        <dbReference type="Proteomes" id="UP000008914"/>
    </source>
</evidence>
<dbReference type="STRING" id="710696.Intca_0464"/>
<reference evidence="7 8" key="1">
    <citation type="journal article" date="2010" name="Stand. Genomic Sci.">
        <title>Complete genome sequence of Intrasporangium calvum type strain (7 KIP).</title>
        <authorList>
            <person name="Del Rio T.G."/>
            <person name="Chertkov O."/>
            <person name="Yasawong M."/>
            <person name="Lucas S."/>
            <person name="Deshpande S."/>
            <person name="Cheng J.F."/>
            <person name="Detter C."/>
            <person name="Tapia R."/>
            <person name="Han C."/>
            <person name="Goodwin L."/>
            <person name="Pitluck S."/>
            <person name="Liolios K."/>
            <person name="Ivanova N."/>
            <person name="Mavromatis K."/>
            <person name="Pati A."/>
            <person name="Chen A."/>
            <person name="Palaniappan K."/>
            <person name="Land M."/>
            <person name="Hauser L."/>
            <person name="Chang Y.J."/>
            <person name="Jeffries C.D."/>
            <person name="Rohde M."/>
            <person name="Pukall R."/>
            <person name="Sikorski J."/>
            <person name="Goker M."/>
            <person name="Woyke T."/>
            <person name="Bristow J."/>
            <person name="Eisen J.A."/>
            <person name="Markowitz V."/>
            <person name="Hugenholtz P."/>
            <person name="Kyrpides N.C."/>
            <person name="Klenk H.P."/>
            <person name="Lapidus A."/>
        </authorList>
    </citation>
    <scope>NUCLEOTIDE SEQUENCE [LARGE SCALE GENOMIC DNA]</scope>
    <source>
        <strain evidence="8">ATCC 23552 / DSM 43043 / JCM 3097 / NBRC 12989 / 7 KIP</strain>
    </source>
</reference>
<comment type="catalytic activity">
    <reaction evidence="1">
        <text>a 1,2-diacyl-sn-glycero-3-phosphocholine + H2O = a 1,2-diacyl-sn-glycero-3-phosphate + choline + H(+)</text>
        <dbReference type="Rhea" id="RHEA:14445"/>
        <dbReference type="ChEBI" id="CHEBI:15354"/>
        <dbReference type="ChEBI" id="CHEBI:15377"/>
        <dbReference type="ChEBI" id="CHEBI:15378"/>
        <dbReference type="ChEBI" id="CHEBI:57643"/>
        <dbReference type="ChEBI" id="CHEBI:58608"/>
        <dbReference type="EC" id="3.1.4.4"/>
    </reaction>
</comment>
<proteinExistence type="predicted"/>
<evidence type="ECO:0000256" key="1">
    <source>
        <dbReference type="ARBA" id="ARBA00000798"/>
    </source>
</evidence>
<organism evidence="7 8">
    <name type="scientific">Intrasporangium calvum (strain ATCC 23552 / DSM 43043 / JCM 3097 / NBRC 12989 / NCIMB 10167 / NRRL B-3866 / 7 KIP)</name>
    <dbReference type="NCBI Taxonomy" id="710696"/>
    <lineage>
        <taxon>Bacteria</taxon>
        <taxon>Bacillati</taxon>
        <taxon>Actinomycetota</taxon>
        <taxon>Actinomycetes</taxon>
        <taxon>Micrococcales</taxon>
        <taxon>Intrasporangiaceae</taxon>
        <taxon>Intrasporangium</taxon>
    </lineage>
</organism>
<dbReference type="CDD" id="cd09105">
    <property type="entry name" value="PLDc_vPLD1_2_like_2"/>
    <property type="match status" value="1"/>
</dbReference>
<dbReference type="Gene3D" id="3.30.870.10">
    <property type="entry name" value="Endonuclease Chain A"/>
    <property type="match status" value="2"/>
</dbReference>
<gene>
    <name evidence="7" type="ordered locus">Intca_0464</name>
</gene>
<dbReference type="EMBL" id="CP002343">
    <property type="protein sequence ID" value="ADU47012.1"/>
    <property type="molecule type" value="Genomic_DNA"/>
</dbReference>
<sequence>MDLASRVARLDAKVGDALEAVLRRHHVRRLAGLGWSEALTATAGTGWWAPGVPVRPGNRVDVLIDGAAALPAMEEAVRGAREYVHIAGWHSSPDFQLSRGPGSIALRDLLAEVAEHVPVRLLLWAGPPLPAFEPTRRMARAARDGFTQGSRVQCALDRRERTLHCHHEKTVVVDGRVAFVGGIDLTALQGDRHDEDRHPPKHPLGWHDVAVRLEGPAVADVARHFVQRWNEVTSDHVAEPGSEQDPQPQRQPAATIGPQHAGDVEVQVLRTVPERIYTFAPRGEFSILAAYLRALRAAERFIYLENQFLWSPEVVDILCERLASPPRDEFRVLLLLPARPNNGADTTRGQLGRLLEADGGSHRLLATTISAHDGGTSAPVYVHAKVGIVDDRWLTVGSANLNEHSLFNDTEMNVLTCDPDLARRTRLRLWAEHTERPVEAIDGDPHTVIDAVWRPIAEEQARRRRDGLPPTHRLRLLEHVSRRADRLQGPLRGLLVDG</sequence>
<dbReference type="KEGG" id="ica:Intca_0464"/>
<keyword evidence="3" id="KW-0378">Hydrolase</keyword>
<dbReference type="HOGENOM" id="CLU_022601_0_0_11"/>
<keyword evidence="8" id="KW-1185">Reference proteome</keyword>
<dbReference type="SUPFAM" id="SSF56024">
    <property type="entry name" value="Phospholipase D/nuclease"/>
    <property type="match status" value="2"/>
</dbReference>
<dbReference type="OrthoDB" id="8828485at2"/>
<dbReference type="AlphaFoldDB" id="E6S8P3"/>
<name>E6S8P3_INTC7</name>
<dbReference type="InterPro" id="IPR025202">
    <property type="entry name" value="PLD-like_dom"/>
</dbReference>
<evidence type="ECO:0000313" key="7">
    <source>
        <dbReference type="EMBL" id="ADU47012.1"/>
    </source>
</evidence>
<dbReference type="Proteomes" id="UP000008914">
    <property type="component" value="Chromosome"/>
</dbReference>
<protein>
    <submittedName>
        <fullName evidence="7">Phospholipase D/Transphosphatidylase</fullName>
    </submittedName>
</protein>
<dbReference type="CDD" id="cd09104">
    <property type="entry name" value="PLDc_vPLD1_2_like_1"/>
    <property type="match status" value="1"/>
</dbReference>
<dbReference type="InterPro" id="IPR015679">
    <property type="entry name" value="PLipase_D_fam"/>
</dbReference>
<dbReference type="PANTHER" id="PTHR18896">
    <property type="entry name" value="PHOSPHOLIPASE D"/>
    <property type="match status" value="1"/>
</dbReference>
<feature type="domain" description="PLD phosphodiesterase" evidence="6">
    <location>
        <begin position="162"/>
        <end position="189"/>
    </location>
</feature>
<dbReference type="Pfam" id="PF13091">
    <property type="entry name" value="PLDc_2"/>
    <property type="match status" value="1"/>
</dbReference>
<keyword evidence="2" id="KW-0677">Repeat</keyword>
<dbReference type="InterPro" id="IPR001736">
    <property type="entry name" value="PLipase_D/transphosphatidylase"/>
</dbReference>
<evidence type="ECO:0000256" key="3">
    <source>
        <dbReference type="ARBA" id="ARBA00022801"/>
    </source>
</evidence>
<dbReference type="PROSITE" id="PS50035">
    <property type="entry name" value="PLD"/>
    <property type="match status" value="2"/>
</dbReference>
<keyword evidence="4" id="KW-0443">Lipid metabolism</keyword>
<dbReference type="GO" id="GO:0009395">
    <property type="term" value="P:phospholipid catabolic process"/>
    <property type="evidence" value="ECO:0007669"/>
    <property type="project" value="TreeGrafter"/>
</dbReference>
<feature type="domain" description="PLD phosphodiesterase" evidence="6">
    <location>
        <begin position="378"/>
        <end position="405"/>
    </location>
</feature>
<dbReference type="SMART" id="SM00155">
    <property type="entry name" value="PLDc"/>
    <property type="match status" value="2"/>
</dbReference>
<dbReference type="PANTHER" id="PTHR18896:SF76">
    <property type="entry name" value="PHOSPHOLIPASE"/>
    <property type="match status" value="1"/>
</dbReference>
<dbReference type="GO" id="GO:0004630">
    <property type="term" value="F:phospholipase D activity"/>
    <property type="evidence" value="ECO:0007669"/>
    <property type="project" value="UniProtKB-EC"/>
</dbReference>
<accession>E6S8P3</accession>
<evidence type="ECO:0000256" key="5">
    <source>
        <dbReference type="SAM" id="MobiDB-lite"/>
    </source>
</evidence>
<evidence type="ECO:0000259" key="6">
    <source>
        <dbReference type="PROSITE" id="PS50035"/>
    </source>
</evidence>
<dbReference type="RefSeq" id="WP_013491333.1">
    <property type="nucleotide sequence ID" value="NC_014830.1"/>
</dbReference>
<dbReference type="Pfam" id="PF00614">
    <property type="entry name" value="PLDc"/>
    <property type="match status" value="1"/>
</dbReference>
<feature type="region of interest" description="Disordered" evidence="5">
    <location>
        <begin position="236"/>
        <end position="262"/>
    </location>
</feature>
<evidence type="ECO:0000256" key="2">
    <source>
        <dbReference type="ARBA" id="ARBA00022737"/>
    </source>
</evidence>
<dbReference type="eggNOG" id="COG1502">
    <property type="taxonomic scope" value="Bacteria"/>
</dbReference>
<evidence type="ECO:0000256" key="4">
    <source>
        <dbReference type="ARBA" id="ARBA00023098"/>
    </source>
</evidence>